<gene>
    <name evidence="2" type="ORF">GCM10022247_22610</name>
</gene>
<feature type="transmembrane region" description="Helical" evidence="1">
    <location>
        <begin position="123"/>
        <end position="143"/>
    </location>
</feature>
<reference evidence="3" key="1">
    <citation type="journal article" date="2019" name="Int. J. Syst. Evol. Microbiol.">
        <title>The Global Catalogue of Microorganisms (GCM) 10K type strain sequencing project: providing services to taxonomists for standard genome sequencing and annotation.</title>
        <authorList>
            <consortium name="The Broad Institute Genomics Platform"/>
            <consortium name="The Broad Institute Genome Sequencing Center for Infectious Disease"/>
            <person name="Wu L."/>
            <person name="Ma J."/>
        </authorList>
    </citation>
    <scope>NUCLEOTIDE SEQUENCE [LARGE SCALE GENOMIC DNA]</scope>
    <source>
        <strain evidence="3">JCM 17342</strain>
    </source>
</reference>
<sequence>MTTPQPRPKTVEVAFWLSVVAVVIALATLGVALSAIHIVNSLIGAANEAPPGGFREAFEDAFGGSILLATLVSALVGALALTVVGMMRSGRNWARAVVAVLSVVGLGWLTTSRHGVDLGSPSAFSLIVIATIAAVPVLLYAPASNRYFARPRA</sequence>
<protein>
    <submittedName>
        <fullName evidence="2">Uncharacterized protein</fullName>
    </submittedName>
</protein>
<keyword evidence="1" id="KW-0812">Transmembrane</keyword>
<feature type="transmembrane region" description="Helical" evidence="1">
    <location>
        <begin position="93"/>
        <end position="111"/>
    </location>
</feature>
<proteinExistence type="predicted"/>
<accession>A0ABP7RS30</accession>
<comment type="caution">
    <text evidence="2">The sequence shown here is derived from an EMBL/GenBank/DDBJ whole genome shotgun (WGS) entry which is preliminary data.</text>
</comment>
<keyword evidence="1" id="KW-0472">Membrane</keyword>
<keyword evidence="1" id="KW-1133">Transmembrane helix</keyword>
<dbReference type="Proteomes" id="UP001501747">
    <property type="component" value="Unassembled WGS sequence"/>
</dbReference>
<feature type="transmembrane region" description="Helical" evidence="1">
    <location>
        <begin position="66"/>
        <end position="86"/>
    </location>
</feature>
<dbReference type="RefSeq" id="WP_344873540.1">
    <property type="nucleotide sequence ID" value="NZ_BAABAL010000006.1"/>
</dbReference>
<dbReference type="EMBL" id="BAABAL010000006">
    <property type="protein sequence ID" value="GAA4001437.1"/>
    <property type="molecule type" value="Genomic_DNA"/>
</dbReference>
<evidence type="ECO:0000256" key="1">
    <source>
        <dbReference type="SAM" id="Phobius"/>
    </source>
</evidence>
<name>A0ABP7RS30_9PSEU</name>
<evidence type="ECO:0000313" key="3">
    <source>
        <dbReference type="Proteomes" id="UP001501747"/>
    </source>
</evidence>
<feature type="transmembrane region" description="Helical" evidence="1">
    <location>
        <begin position="13"/>
        <end position="46"/>
    </location>
</feature>
<keyword evidence="3" id="KW-1185">Reference proteome</keyword>
<evidence type="ECO:0000313" key="2">
    <source>
        <dbReference type="EMBL" id="GAA4001437.1"/>
    </source>
</evidence>
<organism evidence="2 3">
    <name type="scientific">Allokutzneria multivorans</name>
    <dbReference type="NCBI Taxonomy" id="1142134"/>
    <lineage>
        <taxon>Bacteria</taxon>
        <taxon>Bacillati</taxon>
        <taxon>Actinomycetota</taxon>
        <taxon>Actinomycetes</taxon>
        <taxon>Pseudonocardiales</taxon>
        <taxon>Pseudonocardiaceae</taxon>
        <taxon>Allokutzneria</taxon>
    </lineage>
</organism>